<gene>
    <name evidence="2" type="ORF">EV378_3064</name>
</gene>
<evidence type="ECO:0000313" key="2">
    <source>
        <dbReference type="EMBL" id="TCK27197.1"/>
    </source>
</evidence>
<dbReference type="InterPro" id="IPR018641">
    <property type="entry name" value="Trfase_1_rSAM/seldom-assoc"/>
</dbReference>
<proteinExistence type="predicted"/>
<dbReference type="SUPFAM" id="SSF53448">
    <property type="entry name" value="Nucleotide-diphospho-sugar transferases"/>
    <property type="match status" value="1"/>
</dbReference>
<dbReference type="RefSeq" id="WP_132425583.1">
    <property type="nucleotide sequence ID" value="NZ_SMFZ01000001.1"/>
</dbReference>
<keyword evidence="3" id="KW-1185">Reference proteome</keyword>
<reference evidence="2 3" key="1">
    <citation type="submission" date="2019-03" db="EMBL/GenBank/DDBJ databases">
        <title>Sequencing the genomes of 1000 actinobacteria strains.</title>
        <authorList>
            <person name="Klenk H.-P."/>
        </authorList>
    </citation>
    <scope>NUCLEOTIDE SEQUENCE [LARGE SCALE GENOMIC DNA]</scope>
    <source>
        <strain evidence="2 3">DSM 44969</strain>
    </source>
</reference>
<feature type="compositionally biased region" description="Polar residues" evidence="1">
    <location>
        <begin position="1"/>
        <end position="11"/>
    </location>
</feature>
<feature type="region of interest" description="Disordered" evidence="1">
    <location>
        <begin position="1"/>
        <end position="24"/>
    </location>
</feature>
<protein>
    <recommendedName>
        <fullName evidence="4">Glycosyltransferase A (GT-A) superfamily protein (DUF2064 family)</fullName>
    </recommendedName>
</protein>
<dbReference type="Proteomes" id="UP000295560">
    <property type="component" value="Unassembled WGS sequence"/>
</dbReference>
<evidence type="ECO:0008006" key="4">
    <source>
        <dbReference type="Google" id="ProtNLM"/>
    </source>
</evidence>
<dbReference type="PANTHER" id="PTHR36529">
    <property type="entry name" value="SLL1095 PROTEIN"/>
    <property type="match status" value="1"/>
</dbReference>
<dbReference type="OrthoDB" id="9798250at2"/>
<evidence type="ECO:0000313" key="3">
    <source>
        <dbReference type="Proteomes" id="UP000295560"/>
    </source>
</evidence>
<dbReference type="InterPro" id="IPR029044">
    <property type="entry name" value="Nucleotide-diphossugar_trans"/>
</dbReference>
<dbReference type="PANTHER" id="PTHR36529:SF1">
    <property type="entry name" value="GLYCOSYLTRANSFERASE"/>
    <property type="match status" value="1"/>
</dbReference>
<name>A0A4R1HWT9_PSEEN</name>
<organism evidence="2 3">
    <name type="scientific">Pseudonocardia endophytica</name>
    <dbReference type="NCBI Taxonomy" id="401976"/>
    <lineage>
        <taxon>Bacteria</taxon>
        <taxon>Bacillati</taxon>
        <taxon>Actinomycetota</taxon>
        <taxon>Actinomycetes</taxon>
        <taxon>Pseudonocardiales</taxon>
        <taxon>Pseudonocardiaceae</taxon>
        <taxon>Pseudonocardia</taxon>
    </lineage>
</organism>
<comment type="caution">
    <text evidence="2">The sequence shown here is derived from an EMBL/GenBank/DDBJ whole genome shotgun (WGS) entry which is preliminary data.</text>
</comment>
<dbReference type="EMBL" id="SMFZ01000001">
    <property type="protein sequence ID" value="TCK27197.1"/>
    <property type="molecule type" value="Genomic_DNA"/>
</dbReference>
<dbReference type="Gene3D" id="3.90.550.10">
    <property type="entry name" value="Spore Coat Polysaccharide Biosynthesis Protein SpsA, Chain A"/>
    <property type="match status" value="1"/>
</dbReference>
<dbReference type="AlphaFoldDB" id="A0A4R1HWT9"/>
<sequence>MSERASGSSLQRPREAPARRRRGRATGGCTAVVIVLAKAPVPGRVKTRLCPPATPEQSARVASAALLDSLDAARAVPGARTVVAFAGDLSAAVGEPELRAALTGCDVVEQRGDGLGERIAAAHADTAALHPGLPTVQIGMDTPQVTTALLTGCLDALSTSDSLLGHATDGGWWVLGLNDPRRASVLADVPMSRTDTGDLTRQALEASGLRVAAVGELTDVDTADEAVLVADEAPDGRFAAVVAELGGVFRAGTPA</sequence>
<evidence type="ECO:0000256" key="1">
    <source>
        <dbReference type="SAM" id="MobiDB-lite"/>
    </source>
</evidence>
<accession>A0A4R1HWT9</accession>
<dbReference type="Pfam" id="PF09837">
    <property type="entry name" value="DUF2064"/>
    <property type="match status" value="1"/>
</dbReference>